<keyword evidence="1" id="KW-1133">Transmembrane helix</keyword>
<dbReference type="RefSeq" id="WP_128786693.1">
    <property type="nucleotide sequence ID" value="NZ_RJLM01000082.1"/>
</dbReference>
<keyword evidence="3" id="KW-1185">Reference proteome</keyword>
<protein>
    <submittedName>
        <fullName evidence="2">Uncharacterized protein</fullName>
    </submittedName>
</protein>
<proteinExistence type="predicted"/>
<evidence type="ECO:0000256" key="1">
    <source>
        <dbReference type="SAM" id="Phobius"/>
    </source>
</evidence>
<organism evidence="2 3">
    <name type="scientific">Photobacterium chitinilyticum</name>
    <dbReference type="NCBI Taxonomy" id="2485123"/>
    <lineage>
        <taxon>Bacteria</taxon>
        <taxon>Pseudomonadati</taxon>
        <taxon>Pseudomonadota</taxon>
        <taxon>Gammaproteobacteria</taxon>
        <taxon>Vibrionales</taxon>
        <taxon>Vibrionaceae</taxon>
        <taxon>Photobacterium</taxon>
    </lineage>
</organism>
<name>A0A3S3QPQ6_9GAMM</name>
<dbReference type="OrthoDB" id="9897530at2"/>
<sequence length="142" mass="16108">MKYIPYFEEELKVSLDEPSLGKRIKESKLEGRYAKGFLKLQRKFWLSNPFRPVAICHYLAMETNGQGVRVIVRPGAVGLGFMFFWFGSLISGMVDALFSGVFAALPFFIGLILAGYALLMVSFWLEVPMLKRELNKLFVLGS</sequence>
<comment type="caution">
    <text evidence="2">The sequence shown here is derived from an EMBL/GenBank/DDBJ whole genome shotgun (WGS) entry which is preliminary data.</text>
</comment>
<evidence type="ECO:0000313" key="3">
    <source>
        <dbReference type="Proteomes" id="UP000287563"/>
    </source>
</evidence>
<accession>A0A3S3QPQ6</accession>
<dbReference type="Proteomes" id="UP000287563">
    <property type="component" value="Unassembled WGS sequence"/>
</dbReference>
<dbReference type="AlphaFoldDB" id="A0A3S3QPQ6"/>
<feature type="transmembrane region" description="Helical" evidence="1">
    <location>
        <begin position="96"/>
        <end position="125"/>
    </location>
</feature>
<gene>
    <name evidence="2" type="ORF">EDI28_26110</name>
</gene>
<keyword evidence="1" id="KW-0812">Transmembrane</keyword>
<reference evidence="2 3" key="1">
    <citation type="submission" date="2018-11" db="EMBL/GenBank/DDBJ databases">
        <title>Photobacterium sp. BEI247 sp. nov., a marine bacterium isolated from Yongle Blue Hole in the South China Sea.</title>
        <authorList>
            <person name="Wang X."/>
        </authorList>
    </citation>
    <scope>NUCLEOTIDE SEQUENCE [LARGE SCALE GENOMIC DNA]</scope>
    <source>
        <strain evidence="3">BEI247</strain>
    </source>
</reference>
<keyword evidence="1" id="KW-0472">Membrane</keyword>
<feature type="transmembrane region" description="Helical" evidence="1">
    <location>
        <begin position="70"/>
        <end position="90"/>
    </location>
</feature>
<evidence type="ECO:0000313" key="2">
    <source>
        <dbReference type="EMBL" id="RWX52683.1"/>
    </source>
</evidence>
<dbReference type="EMBL" id="RJLM01000082">
    <property type="protein sequence ID" value="RWX52683.1"/>
    <property type="molecule type" value="Genomic_DNA"/>
</dbReference>